<protein>
    <submittedName>
        <fullName evidence="1">Uncharacterized protein</fullName>
    </submittedName>
</protein>
<evidence type="ECO:0000313" key="1">
    <source>
        <dbReference type="EMBL" id="SVD94446.1"/>
    </source>
</evidence>
<feature type="non-terminal residue" evidence="1">
    <location>
        <position position="1"/>
    </location>
</feature>
<name>A0A382ZFZ5_9ZZZZ</name>
<sequence length="21" mass="2475">VFSHFGFIRTTQSMIYQSIIV</sequence>
<dbReference type="EMBL" id="UINC01183609">
    <property type="protein sequence ID" value="SVD94446.1"/>
    <property type="molecule type" value="Genomic_DNA"/>
</dbReference>
<organism evidence="1">
    <name type="scientific">marine metagenome</name>
    <dbReference type="NCBI Taxonomy" id="408172"/>
    <lineage>
        <taxon>unclassified sequences</taxon>
        <taxon>metagenomes</taxon>
        <taxon>ecological metagenomes</taxon>
    </lineage>
</organism>
<proteinExistence type="predicted"/>
<reference evidence="1" key="1">
    <citation type="submission" date="2018-05" db="EMBL/GenBank/DDBJ databases">
        <authorList>
            <person name="Lanie J.A."/>
            <person name="Ng W.-L."/>
            <person name="Kazmierczak K.M."/>
            <person name="Andrzejewski T.M."/>
            <person name="Davidsen T.M."/>
            <person name="Wayne K.J."/>
            <person name="Tettelin H."/>
            <person name="Glass J.I."/>
            <person name="Rusch D."/>
            <person name="Podicherti R."/>
            <person name="Tsui H.-C.T."/>
            <person name="Winkler M.E."/>
        </authorList>
    </citation>
    <scope>NUCLEOTIDE SEQUENCE</scope>
</reference>
<accession>A0A382ZFZ5</accession>
<dbReference type="AlphaFoldDB" id="A0A382ZFZ5"/>
<gene>
    <name evidence="1" type="ORF">METZ01_LOCUS447300</name>
</gene>